<keyword evidence="1" id="KW-0472">Membrane</keyword>
<dbReference type="STRING" id="1121298.SAMN05444401_2741"/>
<dbReference type="GO" id="GO:0000155">
    <property type="term" value="F:phosphorelay sensor kinase activity"/>
    <property type="evidence" value="ECO:0007669"/>
    <property type="project" value="InterPro"/>
</dbReference>
<reference evidence="3 4" key="1">
    <citation type="submission" date="2016-11" db="EMBL/GenBank/DDBJ databases">
        <authorList>
            <person name="Jaros S."/>
            <person name="Januszkiewicz K."/>
            <person name="Wedrychowicz H."/>
        </authorList>
    </citation>
    <scope>NUCLEOTIDE SEQUENCE [LARGE SCALE GENOMIC DNA]</scope>
    <source>
        <strain evidence="3 4">DSM 21864</strain>
    </source>
</reference>
<dbReference type="Proteomes" id="UP000184080">
    <property type="component" value="Unassembled WGS sequence"/>
</dbReference>
<evidence type="ECO:0000313" key="3">
    <source>
        <dbReference type="EMBL" id="SHJ32075.1"/>
    </source>
</evidence>
<sequence length="608" mass="70883">MKKYSKSKYRIRKFINKIPYLRDMSVRNKILIYIFASTIISLSIFGSFMYARMYNSMLESTYSNISLMISNTSKSLEDSFSIIKYTTLGLTSSNTVKEWIADANYLNEYNEDTYGKITIFDDELRRSLLFNNAWNLKLISTVSTYVNDKGISYIFTKEMPIEKFKVNSDRVFNNTKDWATSYVFDVPPTIYDDNIYHVRRLINPYDNNETITFLVATKEKLIADKFQELVRYNNANIYLYDKEGVILSSNNKDMLGKKINSEIIEKIDLKKINEIKIDGKAYIAGFKEIESNGLTLVMTIPRKNIVNQIFQSMTYFIVFSIFLIIVLTSVVVMLMMSSTKFIKDLLVSINNIKNKKYDTKMPIYNDASLDEISIAVNSMTEELNYLIKETYEKQLLIKEMNIKFLQYQMNPHFLFNVLLTIQMKAKMCQDEDIYKMVNALTTLLRAGIYTNSTAKISLKQELEYVEFYLYLQKVRFEERLEYKIHIEEEDILNLYIPKLTVEPIVENAIIHGVENSVDNLTLEVNVYRVKGDLCIEIIDNGIGFDVNKVINETHDDVTKRNIERDKIGLKNTDQRLKLIYGEKYGLIINSCINKGTNIKVIIPEDIDE</sequence>
<keyword evidence="1" id="KW-1133">Transmembrane helix</keyword>
<dbReference type="InterPro" id="IPR036890">
    <property type="entry name" value="HATPase_C_sf"/>
</dbReference>
<dbReference type="PANTHER" id="PTHR34220">
    <property type="entry name" value="SENSOR HISTIDINE KINASE YPDA"/>
    <property type="match status" value="1"/>
</dbReference>
<dbReference type="Pfam" id="PF06580">
    <property type="entry name" value="His_kinase"/>
    <property type="match status" value="1"/>
</dbReference>
<organism evidence="3 4">
    <name type="scientific">Clostridium amylolyticum</name>
    <dbReference type="NCBI Taxonomy" id="1121298"/>
    <lineage>
        <taxon>Bacteria</taxon>
        <taxon>Bacillati</taxon>
        <taxon>Bacillota</taxon>
        <taxon>Clostridia</taxon>
        <taxon>Eubacteriales</taxon>
        <taxon>Clostridiaceae</taxon>
        <taxon>Clostridium</taxon>
    </lineage>
</organism>
<name>A0A1M6ICB3_9CLOT</name>
<feature type="transmembrane region" description="Helical" evidence="1">
    <location>
        <begin position="30"/>
        <end position="51"/>
    </location>
</feature>
<feature type="transmembrane region" description="Helical" evidence="1">
    <location>
        <begin position="313"/>
        <end position="336"/>
    </location>
</feature>
<evidence type="ECO:0000256" key="1">
    <source>
        <dbReference type="SAM" id="Phobius"/>
    </source>
</evidence>
<evidence type="ECO:0000313" key="4">
    <source>
        <dbReference type="Proteomes" id="UP000184080"/>
    </source>
</evidence>
<keyword evidence="3" id="KW-0808">Transferase</keyword>
<gene>
    <name evidence="3" type="ORF">SAMN05444401_2741</name>
</gene>
<protein>
    <submittedName>
        <fullName evidence="3">Two-component system, sensor histidine kinase YesM</fullName>
    </submittedName>
</protein>
<proteinExistence type="predicted"/>
<dbReference type="OrthoDB" id="138378at2"/>
<dbReference type="RefSeq" id="WP_073007674.1">
    <property type="nucleotide sequence ID" value="NZ_FQZO01000004.1"/>
</dbReference>
<accession>A0A1M6ICB3</accession>
<keyword evidence="3" id="KW-0418">Kinase</keyword>
<evidence type="ECO:0000259" key="2">
    <source>
        <dbReference type="Pfam" id="PF06580"/>
    </source>
</evidence>
<dbReference type="InterPro" id="IPR010559">
    <property type="entry name" value="Sig_transdc_His_kin_internal"/>
</dbReference>
<dbReference type="PANTHER" id="PTHR34220:SF7">
    <property type="entry name" value="SENSOR HISTIDINE KINASE YPDA"/>
    <property type="match status" value="1"/>
</dbReference>
<dbReference type="Gene3D" id="3.30.450.20">
    <property type="entry name" value="PAS domain"/>
    <property type="match status" value="1"/>
</dbReference>
<dbReference type="InterPro" id="IPR050640">
    <property type="entry name" value="Bact_2-comp_sensor_kinase"/>
</dbReference>
<dbReference type="GO" id="GO:0016020">
    <property type="term" value="C:membrane"/>
    <property type="evidence" value="ECO:0007669"/>
    <property type="project" value="InterPro"/>
</dbReference>
<dbReference type="AlphaFoldDB" id="A0A1M6ICB3"/>
<dbReference type="SUPFAM" id="SSF55874">
    <property type="entry name" value="ATPase domain of HSP90 chaperone/DNA topoisomerase II/histidine kinase"/>
    <property type="match status" value="1"/>
</dbReference>
<keyword evidence="1" id="KW-0812">Transmembrane</keyword>
<keyword evidence="4" id="KW-1185">Reference proteome</keyword>
<dbReference type="EMBL" id="FQZO01000004">
    <property type="protein sequence ID" value="SHJ32075.1"/>
    <property type="molecule type" value="Genomic_DNA"/>
</dbReference>
<feature type="domain" description="Signal transduction histidine kinase internal region" evidence="2">
    <location>
        <begin position="401"/>
        <end position="480"/>
    </location>
</feature>
<dbReference type="Gene3D" id="3.30.565.10">
    <property type="entry name" value="Histidine kinase-like ATPase, C-terminal domain"/>
    <property type="match status" value="1"/>
</dbReference>